<protein>
    <recommendedName>
        <fullName evidence="7">Mucoidy inhibitor MuiA family protein</fullName>
    </recommendedName>
</protein>
<dbReference type="InterPro" id="IPR037291">
    <property type="entry name" value="DUF4139"/>
</dbReference>
<dbReference type="Pfam" id="PF13600">
    <property type="entry name" value="DUF4140"/>
    <property type="match status" value="1"/>
</dbReference>
<accession>A0A2A2I517</accession>
<sequence length="526" mass="57269">MPLSRSPLLIAGFCAGLAPSMALAKVTAVTLFPDQATIEREERVTLEPGEGQVTIRNLSPGLQPESLRVALEGGDGLVIRHVDSRRVASSQAWEARQRSLRETLQSLRDERQTLTDRIQVAQYRVDLVESRIAGQGTGDSASSGSDGLEARITESATDALATIRAVEKERRTLDQEIERVRKELEALGQGRKSSMAVTIEYVSPAAVDATAHLTYQTRSAGWSPAYEARLETADSKMALHYQADVRQQTGQDWEDVSMTLSTARVSAGGRLPDPPPYQVDLFEPRPEPAQEADAALKMAVPSSAGRARQETAKLEQRGMTRTWQLPGSVSLPSDGRGRRLTVSETVLDANVAVHAVPEINPAAYIHAAATYDGEAVLPAGSVNLIQDGVFTGQSHLDTIRPGGELDLSFGVDDRVRVETRVADESRGTKGMLSGDAWVRRQLVFEVSNHHDQPVTLKVFGRLPVARHDDITVSTLELTKPSERDVDDKPGLLAWDLELAPGDHQDLTLGYEIAIPKKRHCAGERPV</sequence>
<keyword evidence="1" id="KW-0175">Coiled coil</keyword>
<evidence type="ECO:0000313" key="5">
    <source>
        <dbReference type="EMBL" id="PAV26488.1"/>
    </source>
</evidence>
<keyword evidence="6" id="KW-1185">Reference proteome</keyword>
<dbReference type="PANTHER" id="PTHR31005:SF8">
    <property type="entry name" value="DUF4139 DOMAIN-CONTAINING PROTEIN"/>
    <property type="match status" value="1"/>
</dbReference>
<dbReference type="PANTHER" id="PTHR31005">
    <property type="entry name" value="DUF4139 DOMAIN-CONTAINING PROTEIN"/>
    <property type="match status" value="1"/>
</dbReference>
<dbReference type="InterPro" id="IPR025554">
    <property type="entry name" value="DUF4140"/>
</dbReference>
<evidence type="ECO:0000313" key="6">
    <source>
        <dbReference type="Proteomes" id="UP000218332"/>
    </source>
</evidence>
<evidence type="ECO:0000259" key="3">
    <source>
        <dbReference type="Pfam" id="PF13598"/>
    </source>
</evidence>
<dbReference type="RefSeq" id="WP_095610469.1">
    <property type="nucleotide sequence ID" value="NZ_NMPM01000021.1"/>
</dbReference>
<evidence type="ECO:0000256" key="1">
    <source>
        <dbReference type="SAM" id="Coils"/>
    </source>
</evidence>
<feature type="coiled-coil region" evidence="1">
    <location>
        <begin position="90"/>
        <end position="124"/>
    </location>
</feature>
<dbReference type="Pfam" id="PF13598">
    <property type="entry name" value="DUF4139"/>
    <property type="match status" value="1"/>
</dbReference>
<feature type="domain" description="DUF4140" evidence="4">
    <location>
        <begin position="29"/>
        <end position="127"/>
    </location>
</feature>
<evidence type="ECO:0000256" key="2">
    <source>
        <dbReference type="SAM" id="SignalP"/>
    </source>
</evidence>
<dbReference type="Proteomes" id="UP000218332">
    <property type="component" value="Unassembled WGS sequence"/>
</dbReference>
<name>A0A2A2I517_9GAMM</name>
<feature type="coiled-coil region" evidence="1">
    <location>
        <begin position="156"/>
        <end position="190"/>
    </location>
</feature>
<dbReference type="NCBIfam" id="TIGR02231">
    <property type="entry name" value="mucoidy inhibitor MuiA family protein"/>
    <property type="match status" value="1"/>
</dbReference>
<keyword evidence="2" id="KW-0732">Signal</keyword>
<comment type="caution">
    <text evidence="5">The sequence shown here is derived from an EMBL/GenBank/DDBJ whole genome shotgun (WGS) entry which is preliminary data.</text>
</comment>
<gene>
    <name evidence="5" type="ORF">CF392_05515</name>
</gene>
<organism evidence="5 6">
    <name type="scientific">Tamilnaduibacter salinus</name>
    <dbReference type="NCBI Taxonomy" id="1484056"/>
    <lineage>
        <taxon>Bacteria</taxon>
        <taxon>Pseudomonadati</taxon>
        <taxon>Pseudomonadota</taxon>
        <taxon>Gammaproteobacteria</taxon>
        <taxon>Pseudomonadales</taxon>
        <taxon>Marinobacteraceae</taxon>
        <taxon>Tamilnaduibacter</taxon>
    </lineage>
</organism>
<evidence type="ECO:0000259" key="4">
    <source>
        <dbReference type="Pfam" id="PF13600"/>
    </source>
</evidence>
<feature type="domain" description="DUF4139" evidence="3">
    <location>
        <begin position="212"/>
        <end position="516"/>
    </location>
</feature>
<reference evidence="5 6" key="1">
    <citation type="submission" date="2017-07" db="EMBL/GenBank/DDBJ databases">
        <title>Tamlnaduibacter salinus (Mi-7) genome sequencing.</title>
        <authorList>
            <person name="Verma A."/>
            <person name="Krishnamurthi S."/>
        </authorList>
    </citation>
    <scope>NUCLEOTIDE SEQUENCE [LARGE SCALE GENOMIC DNA]</scope>
    <source>
        <strain evidence="5 6">Mi-7</strain>
    </source>
</reference>
<feature type="chain" id="PRO_5012719714" description="Mucoidy inhibitor MuiA family protein" evidence="2">
    <location>
        <begin position="25"/>
        <end position="526"/>
    </location>
</feature>
<evidence type="ECO:0008006" key="7">
    <source>
        <dbReference type="Google" id="ProtNLM"/>
    </source>
</evidence>
<proteinExistence type="predicted"/>
<dbReference type="AlphaFoldDB" id="A0A2A2I517"/>
<dbReference type="InterPro" id="IPR011935">
    <property type="entry name" value="CHP02231"/>
</dbReference>
<dbReference type="EMBL" id="NMPM01000021">
    <property type="protein sequence ID" value="PAV26488.1"/>
    <property type="molecule type" value="Genomic_DNA"/>
</dbReference>
<feature type="signal peptide" evidence="2">
    <location>
        <begin position="1"/>
        <end position="24"/>
    </location>
</feature>